<dbReference type="EMBL" id="JAGGNH010000003">
    <property type="protein sequence ID" value="KAJ0979705.1"/>
    <property type="molecule type" value="Genomic_DNA"/>
</dbReference>
<feature type="compositionally biased region" description="Acidic residues" evidence="1">
    <location>
        <begin position="39"/>
        <end position="53"/>
    </location>
</feature>
<sequence>MACTKLSYQRLRNSPESSTQEGHQENKNEALGDHQQQKEEEEEEDGGGGDEQEVVVVVKRSRSSRRWLRLRSGGGKRWRRPRVRIAGLRRLLRRKAKVVGNAVRVSVAKVMTRLKQGKPFIGELFAGNYMFMQVSPSPTMAINSTMDKLKLANGNGFHHHYNI</sequence>
<protein>
    <submittedName>
        <fullName evidence="2">Uncharacterized protein</fullName>
    </submittedName>
</protein>
<gene>
    <name evidence="2" type="ORF">J5N97_015179</name>
</gene>
<proteinExistence type="predicted"/>
<evidence type="ECO:0000313" key="3">
    <source>
        <dbReference type="Proteomes" id="UP001085076"/>
    </source>
</evidence>
<dbReference type="Proteomes" id="UP001085076">
    <property type="component" value="Miscellaneous, Linkage group lg03"/>
</dbReference>
<evidence type="ECO:0000256" key="1">
    <source>
        <dbReference type="SAM" id="MobiDB-lite"/>
    </source>
</evidence>
<feature type="compositionally biased region" description="Basic and acidic residues" evidence="1">
    <location>
        <begin position="22"/>
        <end position="38"/>
    </location>
</feature>
<comment type="caution">
    <text evidence="2">The sequence shown here is derived from an EMBL/GenBank/DDBJ whole genome shotgun (WGS) entry which is preliminary data.</text>
</comment>
<feature type="compositionally biased region" description="Polar residues" evidence="1">
    <location>
        <begin position="1"/>
        <end position="21"/>
    </location>
</feature>
<dbReference type="OrthoDB" id="787063at2759"/>
<dbReference type="AlphaFoldDB" id="A0A9D5CWP2"/>
<reference evidence="2" key="1">
    <citation type="submission" date="2021-03" db="EMBL/GenBank/DDBJ databases">
        <authorList>
            <person name="Li Z."/>
            <person name="Yang C."/>
        </authorList>
    </citation>
    <scope>NUCLEOTIDE SEQUENCE</scope>
    <source>
        <strain evidence="2">Dzin_1.0</strain>
        <tissue evidence="2">Leaf</tissue>
    </source>
</reference>
<evidence type="ECO:0000313" key="2">
    <source>
        <dbReference type="EMBL" id="KAJ0979705.1"/>
    </source>
</evidence>
<name>A0A9D5CWP2_9LILI</name>
<dbReference type="PANTHER" id="PTHR36795">
    <property type="entry name" value="OS01G0938400 PROTEIN"/>
    <property type="match status" value="1"/>
</dbReference>
<dbReference type="PANTHER" id="PTHR36795:SF2">
    <property type="entry name" value="OS01G0938400 PROTEIN"/>
    <property type="match status" value="1"/>
</dbReference>
<feature type="region of interest" description="Disordered" evidence="1">
    <location>
        <begin position="1"/>
        <end position="53"/>
    </location>
</feature>
<reference evidence="2" key="2">
    <citation type="journal article" date="2022" name="Hortic Res">
        <title>The genome of Dioscorea zingiberensis sheds light on the biosynthesis, origin and evolution of the medicinally important diosgenin saponins.</title>
        <authorList>
            <person name="Li Y."/>
            <person name="Tan C."/>
            <person name="Li Z."/>
            <person name="Guo J."/>
            <person name="Li S."/>
            <person name="Chen X."/>
            <person name="Wang C."/>
            <person name="Dai X."/>
            <person name="Yang H."/>
            <person name="Song W."/>
            <person name="Hou L."/>
            <person name="Xu J."/>
            <person name="Tong Z."/>
            <person name="Xu A."/>
            <person name="Yuan X."/>
            <person name="Wang W."/>
            <person name="Yang Q."/>
            <person name="Chen L."/>
            <person name="Sun Z."/>
            <person name="Wang K."/>
            <person name="Pan B."/>
            <person name="Chen J."/>
            <person name="Bao Y."/>
            <person name="Liu F."/>
            <person name="Qi X."/>
            <person name="Gang D.R."/>
            <person name="Wen J."/>
            <person name="Li J."/>
        </authorList>
    </citation>
    <scope>NUCLEOTIDE SEQUENCE</scope>
    <source>
        <strain evidence="2">Dzin_1.0</strain>
    </source>
</reference>
<accession>A0A9D5CWP2</accession>
<organism evidence="2 3">
    <name type="scientific">Dioscorea zingiberensis</name>
    <dbReference type="NCBI Taxonomy" id="325984"/>
    <lineage>
        <taxon>Eukaryota</taxon>
        <taxon>Viridiplantae</taxon>
        <taxon>Streptophyta</taxon>
        <taxon>Embryophyta</taxon>
        <taxon>Tracheophyta</taxon>
        <taxon>Spermatophyta</taxon>
        <taxon>Magnoliopsida</taxon>
        <taxon>Liliopsida</taxon>
        <taxon>Dioscoreales</taxon>
        <taxon>Dioscoreaceae</taxon>
        <taxon>Dioscorea</taxon>
    </lineage>
</organism>
<keyword evidence="3" id="KW-1185">Reference proteome</keyword>